<feature type="domain" description="Deoxyribonuclease NucA/NucB" evidence="2">
    <location>
        <begin position="49"/>
        <end position="108"/>
    </location>
</feature>
<protein>
    <submittedName>
        <fullName evidence="3">Sporulation protein</fullName>
    </submittedName>
</protein>
<sequence>MALLSILCLRYPRKEYKQTFGHINDVINLKKQDIYTISLTSASTNRAESLKGFPTKKGYDRDEFPMAMFEEGGKGASIRYTDPSDNRGAGSSIANALKPFPDGSKVKITFE</sequence>
<accession>A0ABX6GRN1</accession>
<dbReference type="Pfam" id="PF14040">
    <property type="entry name" value="DNase_NucA_NucB"/>
    <property type="match status" value="1"/>
</dbReference>
<dbReference type="EMBL" id="CP041764">
    <property type="protein sequence ID" value="QHA88934.1"/>
    <property type="molecule type" value="Genomic_DNA"/>
</dbReference>
<organism evidence="3 4">
    <name type="scientific">Serratia rhizosphaerae</name>
    <dbReference type="NCBI Taxonomy" id="2597702"/>
    <lineage>
        <taxon>Bacteria</taxon>
        <taxon>Pseudomonadati</taxon>
        <taxon>Pseudomonadota</taxon>
        <taxon>Gammaproteobacteria</taxon>
        <taxon>Enterobacterales</taxon>
        <taxon>Yersiniaceae</taxon>
        <taxon>Serratia</taxon>
    </lineage>
</organism>
<feature type="region of interest" description="Disordered" evidence="1">
    <location>
        <begin position="75"/>
        <end position="94"/>
    </location>
</feature>
<evidence type="ECO:0000313" key="3">
    <source>
        <dbReference type="EMBL" id="QHA88934.1"/>
    </source>
</evidence>
<dbReference type="Proteomes" id="UP000430368">
    <property type="component" value="Chromosome"/>
</dbReference>
<dbReference type="InterPro" id="IPR029476">
    <property type="entry name" value="DNase_NucA_NucB"/>
</dbReference>
<proteinExistence type="predicted"/>
<keyword evidence="4" id="KW-1185">Reference proteome</keyword>
<reference evidence="3 4" key="1">
    <citation type="submission" date="2019-07" db="EMBL/GenBank/DDBJ databases">
        <title>Serratia dokdonensis sp. nov., an elicitor of systemic resistance in Nicotiana Tabacum.</title>
        <authorList>
            <person name="Son J.-S."/>
            <person name="Hwang Y.-J."/>
            <person name="Lee S.-Y."/>
            <person name="Ghim S.-Y."/>
        </authorList>
    </citation>
    <scope>NUCLEOTIDE SEQUENCE [LARGE SCALE GENOMIC DNA]</scope>
    <source>
        <strain evidence="3 4">KUDC3025</strain>
    </source>
</reference>
<evidence type="ECO:0000313" key="4">
    <source>
        <dbReference type="Proteomes" id="UP000430368"/>
    </source>
</evidence>
<evidence type="ECO:0000256" key="1">
    <source>
        <dbReference type="SAM" id="MobiDB-lite"/>
    </source>
</evidence>
<dbReference type="RefSeq" id="WP_160030657.1">
    <property type="nucleotide sequence ID" value="NZ_CP041764.1"/>
</dbReference>
<name>A0ABX6GRN1_9GAMM</name>
<evidence type="ECO:0000259" key="2">
    <source>
        <dbReference type="Pfam" id="PF14040"/>
    </source>
</evidence>
<gene>
    <name evidence="3" type="ORF">FO014_19220</name>
</gene>